<dbReference type="GO" id="GO:0003712">
    <property type="term" value="F:transcription coregulator activity"/>
    <property type="evidence" value="ECO:0007669"/>
    <property type="project" value="TreeGrafter"/>
</dbReference>
<protein>
    <recommendedName>
        <fullName evidence="5">BCLAF1 and THRAP3 family member 3</fullName>
    </recommendedName>
</protein>
<dbReference type="GO" id="GO:0016592">
    <property type="term" value="C:mediator complex"/>
    <property type="evidence" value="ECO:0007669"/>
    <property type="project" value="TreeGrafter"/>
</dbReference>
<dbReference type="AlphaFoldDB" id="A0A671WXX0"/>
<dbReference type="Proteomes" id="UP000472265">
    <property type="component" value="Chromosome 19"/>
</dbReference>
<dbReference type="PANTHER" id="PTHR15268:SF17">
    <property type="entry name" value="BCLAF1 AND THRAP3 FAMILY MEMBER 3"/>
    <property type="match status" value="1"/>
</dbReference>
<dbReference type="PANTHER" id="PTHR15268">
    <property type="entry name" value="THRAP3/BCLAF1"/>
    <property type="match status" value="1"/>
</dbReference>
<evidence type="ECO:0000256" key="1">
    <source>
        <dbReference type="ARBA" id="ARBA00006481"/>
    </source>
</evidence>
<evidence type="ECO:0000313" key="4">
    <source>
        <dbReference type="Proteomes" id="UP000472265"/>
    </source>
</evidence>
<feature type="compositionally biased region" description="Low complexity" evidence="2">
    <location>
        <begin position="489"/>
        <end position="503"/>
    </location>
</feature>
<gene>
    <name evidence="3" type="primary">zgc:112982</name>
</gene>
<feature type="compositionally biased region" description="Basic and acidic residues" evidence="2">
    <location>
        <begin position="240"/>
        <end position="251"/>
    </location>
</feature>
<feature type="compositionally biased region" description="Basic and acidic residues" evidence="2">
    <location>
        <begin position="67"/>
        <end position="133"/>
    </location>
</feature>
<dbReference type="GO" id="GO:0003677">
    <property type="term" value="F:DNA binding"/>
    <property type="evidence" value="ECO:0007669"/>
    <property type="project" value="TreeGrafter"/>
</dbReference>
<keyword evidence="4" id="KW-1185">Reference proteome</keyword>
<reference evidence="3" key="3">
    <citation type="submission" date="2025-09" db="UniProtKB">
        <authorList>
            <consortium name="Ensembl"/>
        </authorList>
    </citation>
    <scope>IDENTIFICATION</scope>
</reference>
<feature type="compositionally biased region" description="Basic and acidic residues" evidence="2">
    <location>
        <begin position="172"/>
        <end position="230"/>
    </location>
</feature>
<organism evidence="3 4">
    <name type="scientific">Sparus aurata</name>
    <name type="common">Gilthead sea bream</name>
    <dbReference type="NCBI Taxonomy" id="8175"/>
    <lineage>
        <taxon>Eukaryota</taxon>
        <taxon>Metazoa</taxon>
        <taxon>Chordata</taxon>
        <taxon>Craniata</taxon>
        <taxon>Vertebrata</taxon>
        <taxon>Euteleostomi</taxon>
        <taxon>Actinopterygii</taxon>
        <taxon>Neopterygii</taxon>
        <taxon>Teleostei</taxon>
        <taxon>Neoteleostei</taxon>
        <taxon>Acanthomorphata</taxon>
        <taxon>Eupercaria</taxon>
        <taxon>Spariformes</taxon>
        <taxon>Sparidae</taxon>
        <taxon>Sparus</taxon>
    </lineage>
</organism>
<evidence type="ECO:0000256" key="2">
    <source>
        <dbReference type="SAM" id="MobiDB-lite"/>
    </source>
</evidence>
<feature type="compositionally biased region" description="Basic and acidic residues" evidence="2">
    <location>
        <begin position="141"/>
        <end position="163"/>
    </location>
</feature>
<evidence type="ECO:0008006" key="5">
    <source>
        <dbReference type="Google" id="ProtNLM"/>
    </source>
</evidence>
<name>A0A671WXX0_SPAAU</name>
<reference evidence="3" key="1">
    <citation type="submission" date="2021-04" db="EMBL/GenBank/DDBJ databases">
        <authorList>
            <consortium name="Wellcome Sanger Institute Data Sharing"/>
        </authorList>
    </citation>
    <scope>NUCLEOTIDE SEQUENCE [LARGE SCALE GENOMIC DNA]</scope>
</reference>
<sequence>MILLYNMSRCSNLVGTACNVRCCLLFLKVDRMSRPRSRSPRYRRFPWEEPDFDPYKVVAGLDGDELDRKQRLREDPEEHLDYFREDSYPEGQRRSPLFSDDRHFGHQRHPNQEDFHRRRPSPHRDVMGYDNRRLSPLPHDGGGDGDRRREGFREHFQSFENRGRPSQSPPRLTRERLPPTPRSHSDHQQREPGVGWRREEQGRGRGRFKDLSPNVRSDDQRRGAGWDRGRRNTQGPGRGRQREESHQERNPPFKRQRREMDDGNHLGSLCYSSDRQLSLDLVNVGRQRLDFLPMLEHSGTYRETATHTGTFAQEIITLVHHVKEQYFRDGGVTLNERFSAPQKGGFPEEETEELTLDERFSSNRGFSLNMNSLLDDDEPLFSRLGPLQPVRGPGDLRHDLERRRQERLEGVKVTISGNSMSQRPLGPVSEPDIDYSDEMALMEDEGFSNWPDEQSRRREGNMGPRRGAYRSNTGPQRRNNRFGHRLGPIRRGNNRNNPAGPSW</sequence>
<dbReference type="GeneTree" id="ENSGT00950000183163"/>
<feature type="region of interest" description="Disordered" evidence="2">
    <location>
        <begin position="67"/>
        <end position="267"/>
    </location>
</feature>
<evidence type="ECO:0000313" key="3">
    <source>
        <dbReference type="Ensembl" id="ENSSAUP00010043782.1"/>
    </source>
</evidence>
<accession>A0A671WXX0</accession>
<feature type="region of interest" description="Disordered" evidence="2">
    <location>
        <begin position="446"/>
        <end position="503"/>
    </location>
</feature>
<proteinExistence type="inferred from homology"/>
<dbReference type="Ensembl" id="ENSSAUT00010046062.1">
    <property type="protein sequence ID" value="ENSSAUP00010043782.1"/>
    <property type="gene ID" value="ENSSAUG00010018338.1"/>
</dbReference>
<dbReference type="Pfam" id="PF15440">
    <property type="entry name" value="THRAP3_BCLAF1"/>
    <property type="match status" value="1"/>
</dbReference>
<reference evidence="3" key="2">
    <citation type="submission" date="2025-08" db="UniProtKB">
        <authorList>
            <consortium name="Ensembl"/>
        </authorList>
    </citation>
    <scope>IDENTIFICATION</scope>
</reference>
<comment type="similarity">
    <text evidence="1">Belongs to the BCLAF1/THRAP3 family.</text>
</comment>
<dbReference type="InterPro" id="IPR029199">
    <property type="entry name" value="THRAP3_BCLAF1"/>
</dbReference>
<dbReference type="GO" id="GO:0045944">
    <property type="term" value="P:positive regulation of transcription by RNA polymerase II"/>
    <property type="evidence" value="ECO:0007669"/>
    <property type="project" value="TreeGrafter"/>
</dbReference>
<feature type="compositionally biased region" description="Basic residues" evidence="2">
    <location>
        <begin position="478"/>
        <end position="488"/>
    </location>
</feature>